<evidence type="ECO:0000256" key="4">
    <source>
        <dbReference type="ARBA" id="ARBA00022832"/>
    </source>
</evidence>
<evidence type="ECO:0000256" key="6">
    <source>
        <dbReference type="ARBA" id="ARBA00023098"/>
    </source>
</evidence>
<organism evidence="11 12">
    <name type="scientific">Actinomyces naeslundii</name>
    <dbReference type="NCBI Taxonomy" id="1655"/>
    <lineage>
        <taxon>Bacteria</taxon>
        <taxon>Bacillati</taxon>
        <taxon>Actinomycetota</taxon>
        <taxon>Actinomycetes</taxon>
        <taxon>Actinomycetales</taxon>
        <taxon>Actinomycetaceae</taxon>
        <taxon>Actinomyces</taxon>
    </lineage>
</organism>
<dbReference type="GO" id="GO:0004318">
    <property type="term" value="F:enoyl-[acyl-carrier-protein] reductase (NADH) activity"/>
    <property type="evidence" value="ECO:0007669"/>
    <property type="project" value="UniProtKB-EC"/>
</dbReference>
<evidence type="ECO:0000256" key="7">
    <source>
        <dbReference type="ARBA" id="ARBA00023160"/>
    </source>
</evidence>
<comment type="similarity">
    <text evidence="2 8">Belongs to the short-chain dehydrogenases/reductases (SDR) family. FabI subfamily.</text>
</comment>
<dbReference type="Pfam" id="PF13561">
    <property type="entry name" value="adh_short_C2"/>
    <property type="match status" value="1"/>
</dbReference>
<dbReference type="InterPro" id="IPR014358">
    <property type="entry name" value="Enoyl-ACP_Rdtase_NADH"/>
</dbReference>
<dbReference type="Gene3D" id="3.40.50.720">
    <property type="entry name" value="NAD(P)-binding Rossmann-like Domain"/>
    <property type="match status" value="1"/>
</dbReference>
<evidence type="ECO:0000256" key="9">
    <source>
        <dbReference type="PIRSR" id="PIRSR000094-2"/>
    </source>
</evidence>
<dbReference type="PANTHER" id="PTHR43159">
    <property type="entry name" value="ENOYL-[ACYL-CARRIER-PROTEIN] REDUCTASE"/>
    <property type="match status" value="1"/>
</dbReference>
<keyword evidence="4" id="KW-0276">Fatty acid metabolism</keyword>
<feature type="binding site" evidence="10">
    <location>
        <position position="17"/>
    </location>
    <ligand>
        <name>NAD(+)</name>
        <dbReference type="ChEBI" id="CHEBI:57540"/>
    </ligand>
</feature>
<dbReference type="EMBL" id="MSRR01000016">
    <property type="protein sequence ID" value="OMG35331.1"/>
    <property type="molecule type" value="Genomic_DNA"/>
</dbReference>
<feature type="binding site" evidence="10">
    <location>
        <position position="183"/>
    </location>
    <ligand>
        <name>NAD(+)</name>
        <dbReference type="ChEBI" id="CHEBI:57540"/>
    </ligand>
</feature>
<keyword evidence="8 10" id="KW-0520">NAD</keyword>
<feature type="binding site" evidence="9">
    <location>
        <position position="100"/>
    </location>
    <ligand>
        <name>substrate</name>
    </ligand>
</feature>
<comment type="catalytic activity">
    <reaction evidence="8">
        <text>a 2,3-saturated acyl-[ACP] + NAD(+) = a (2E)-enoyl-[ACP] + NADH + H(+)</text>
        <dbReference type="Rhea" id="RHEA:10240"/>
        <dbReference type="Rhea" id="RHEA-COMP:9925"/>
        <dbReference type="Rhea" id="RHEA-COMP:9926"/>
        <dbReference type="ChEBI" id="CHEBI:15378"/>
        <dbReference type="ChEBI" id="CHEBI:57540"/>
        <dbReference type="ChEBI" id="CHEBI:57945"/>
        <dbReference type="ChEBI" id="CHEBI:78784"/>
        <dbReference type="ChEBI" id="CHEBI:78785"/>
        <dbReference type="EC" id="1.3.1.9"/>
    </reaction>
</comment>
<comment type="pathway">
    <text evidence="1">Lipid metabolism.</text>
</comment>
<dbReference type="GeneID" id="64256914"/>
<gene>
    <name evidence="11" type="ORF">BKH33_08235</name>
</gene>
<evidence type="ECO:0000313" key="12">
    <source>
        <dbReference type="Proteomes" id="UP000187035"/>
    </source>
</evidence>
<keyword evidence="5 8" id="KW-0560">Oxidoreductase</keyword>
<dbReference type="EC" id="1.3.1.9" evidence="8"/>
<name>A0A854D878_ACTNA</name>
<dbReference type="UniPathway" id="UPA00915"/>
<keyword evidence="6" id="KW-0443">Lipid metabolism</keyword>
<reference evidence="11 12" key="1">
    <citation type="submission" date="2016-12" db="EMBL/GenBank/DDBJ databases">
        <title>Genomic comparison of strains in the 'Actinomyces naeslundii' group.</title>
        <authorList>
            <person name="Mughal S.R."/>
            <person name="Do T."/>
            <person name="Gilbert S.C."/>
            <person name="Witherden E.A."/>
            <person name="Didelot X."/>
            <person name="Beighton D."/>
        </authorList>
    </citation>
    <scope>NUCLEOTIDE SEQUENCE [LARGE SCALE GENOMIC DNA]</scope>
    <source>
        <strain evidence="11 12">NCTC 10301</strain>
    </source>
</reference>
<feature type="binding site" evidence="10">
    <location>
        <begin position="68"/>
        <end position="69"/>
    </location>
    <ligand>
        <name>NAD(+)</name>
        <dbReference type="ChEBI" id="CHEBI:57540"/>
    </ligand>
</feature>
<evidence type="ECO:0000256" key="2">
    <source>
        <dbReference type="ARBA" id="ARBA00009233"/>
    </source>
</evidence>
<evidence type="ECO:0000256" key="8">
    <source>
        <dbReference type="PIRNR" id="PIRNR000094"/>
    </source>
</evidence>
<comment type="caution">
    <text evidence="11">The sequence shown here is derived from an EMBL/GenBank/DDBJ whole genome shotgun (WGS) entry which is preliminary data.</text>
</comment>
<dbReference type="AlphaFoldDB" id="A0A854D878"/>
<dbReference type="InterPro" id="IPR002347">
    <property type="entry name" value="SDR_fam"/>
</dbReference>
<evidence type="ECO:0000313" key="11">
    <source>
        <dbReference type="EMBL" id="OMG35331.1"/>
    </source>
</evidence>
<keyword evidence="7 8" id="KW-0275">Fatty acid biosynthesis</keyword>
<dbReference type="GO" id="GO:0006633">
    <property type="term" value="P:fatty acid biosynthetic process"/>
    <property type="evidence" value="ECO:0007669"/>
    <property type="project" value="UniProtKB-KW"/>
</dbReference>
<proteinExistence type="inferred from homology"/>
<sequence>MNPPTGLLSDRTVLVTGVLRPSSIASTVADVAAQQGARVLLSGHPRTLVATASVARGLGLPDPVTPLDVADANSLSALAPALKELGVTRLDGLVHSVARADLDLLGTVLPLETPGTGDTGPESTARTEERLRGLERAFTVSAASLPALVDAAGPLLSRGSSVVTLTFDSARVYPGYGWMGPLKAALEASVRALAVELGERGVRVNAISSGPMSTTAAGAIPGFEELSRSWSEVAPLGWDTGDATAVARTAVALLSTWMPATSGQTIHVDGGACVVGRAR</sequence>
<evidence type="ECO:0000256" key="5">
    <source>
        <dbReference type="ARBA" id="ARBA00023002"/>
    </source>
</evidence>
<dbReference type="SUPFAM" id="SSF51735">
    <property type="entry name" value="NAD(P)-binding Rossmann-fold domains"/>
    <property type="match status" value="1"/>
</dbReference>
<dbReference type="PIRSF" id="PIRSF000094">
    <property type="entry name" value="Enoyl-ACP_rdct"/>
    <property type="match status" value="1"/>
</dbReference>
<evidence type="ECO:0000256" key="10">
    <source>
        <dbReference type="PIRSR" id="PIRSR000094-3"/>
    </source>
</evidence>
<dbReference type="RefSeq" id="WP_003780461.1">
    <property type="nucleotide sequence ID" value="NZ_CP066049.1"/>
</dbReference>
<dbReference type="Proteomes" id="UP000187035">
    <property type="component" value="Unassembled WGS sequence"/>
</dbReference>
<feature type="binding site" evidence="10">
    <location>
        <position position="97"/>
    </location>
    <ligand>
        <name>NAD(+)</name>
        <dbReference type="ChEBI" id="CHEBI:57540"/>
    </ligand>
</feature>
<evidence type="ECO:0000256" key="1">
    <source>
        <dbReference type="ARBA" id="ARBA00005189"/>
    </source>
</evidence>
<keyword evidence="3 8" id="KW-0444">Lipid biosynthesis</keyword>
<dbReference type="InterPro" id="IPR036291">
    <property type="entry name" value="NAD(P)-bd_dom_sf"/>
</dbReference>
<evidence type="ECO:0000256" key="3">
    <source>
        <dbReference type="ARBA" id="ARBA00022516"/>
    </source>
</evidence>
<accession>A0A854D878</accession>
<protein>
    <recommendedName>
        <fullName evidence="8">Enoyl-[acyl-carrier-protein] reductase [NADH]</fullName>
        <ecNumber evidence="8">1.3.1.9</ecNumber>
    </recommendedName>
</protein>
<feature type="binding site" evidence="10">
    <location>
        <begin position="23"/>
        <end position="24"/>
    </location>
    <ligand>
        <name>NAD(+)</name>
        <dbReference type="ChEBI" id="CHEBI:57540"/>
    </ligand>
</feature>
<dbReference type="PANTHER" id="PTHR43159:SF2">
    <property type="entry name" value="ENOYL-[ACYL-CARRIER-PROTEIN] REDUCTASE [NADH], CHLOROPLASTIC"/>
    <property type="match status" value="1"/>
</dbReference>